<comment type="caution">
    <text evidence="2">The sequence shown here is derived from an EMBL/GenBank/DDBJ whole genome shotgun (WGS) entry which is preliminary data.</text>
</comment>
<dbReference type="EMBL" id="BMAW01089913">
    <property type="protein sequence ID" value="GFS42124.1"/>
    <property type="molecule type" value="Genomic_DNA"/>
</dbReference>
<dbReference type="AlphaFoldDB" id="A0A8X6KDT6"/>
<evidence type="ECO:0000313" key="3">
    <source>
        <dbReference type="Proteomes" id="UP000887013"/>
    </source>
</evidence>
<proteinExistence type="predicted"/>
<accession>A0A8X6KDT6</accession>
<feature type="region of interest" description="Disordered" evidence="1">
    <location>
        <begin position="38"/>
        <end position="82"/>
    </location>
</feature>
<evidence type="ECO:0000256" key="1">
    <source>
        <dbReference type="SAM" id="MobiDB-lite"/>
    </source>
</evidence>
<reference evidence="2" key="1">
    <citation type="submission" date="2020-08" db="EMBL/GenBank/DDBJ databases">
        <title>Multicomponent nature underlies the extraordinary mechanical properties of spider dragline silk.</title>
        <authorList>
            <person name="Kono N."/>
            <person name="Nakamura H."/>
            <person name="Mori M."/>
            <person name="Yoshida Y."/>
            <person name="Ohtoshi R."/>
            <person name="Malay A.D."/>
            <person name="Moran D.A.P."/>
            <person name="Tomita M."/>
            <person name="Numata K."/>
            <person name="Arakawa K."/>
        </authorList>
    </citation>
    <scope>NUCLEOTIDE SEQUENCE</scope>
</reference>
<evidence type="ECO:0000313" key="2">
    <source>
        <dbReference type="EMBL" id="GFS42124.1"/>
    </source>
</evidence>
<protein>
    <submittedName>
        <fullName evidence="2">Uncharacterized protein</fullName>
    </submittedName>
</protein>
<dbReference type="OrthoDB" id="10332065at2759"/>
<keyword evidence="3" id="KW-1185">Reference proteome</keyword>
<sequence>MTPLEVGVEQCPVDLGVGGAGLLRQWGRRESRGFAQKQEVALRRRMLPNKPVTRGGSGQRPKQSKERPRGCPGSYGRYRFAG</sequence>
<organism evidence="2 3">
    <name type="scientific">Nephila pilipes</name>
    <name type="common">Giant wood spider</name>
    <name type="synonym">Nephila maculata</name>
    <dbReference type="NCBI Taxonomy" id="299642"/>
    <lineage>
        <taxon>Eukaryota</taxon>
        <taxon>Metazoa</taxon>
        <taxon>Ecdysozoa</taxon>
        <taxon>Arthropoda</taxon>
        <taxon>Chelicerata</taxon>
        <taxon>Arachnida</taxon>
        <taxon>Araneae</taxon>
        <taxon>Araneomorphae</taxon>
        <taxon>Entelegynae</taxon>
        <taxon>Araneoidea</taxon>
        <taxon>Nephilidae</taxon>
        <taxon>Nephila</taxon>
    </lineage>
</organism>
<gene>
    <name evidence="2" type="ORF">NPIL_141701</name>
</gene>
<dbReference type="Proteomes" id="UP000887013">
    <property type="component" value="Unassembled WGS sequence"/>
</dbReference>
<name>A0A8X6KDT6_NEPPI</name>